<evidence type="ECO:0008006" key="4">
    <source>
        <dbReference type="Google" id="ProtNLM"/>
    </source>
</evidence>
<comment type="caution">
    <text evidence="2">The sequence shown here is derived from an EMBL/GenBank/DDBJ whole genome shotgun (WGS) entry which is preliminary data.</text>
</comment>
<organism evidence="2 3">
    <name type="scientific">Subtercola boreus</name>
    <dbReference type="NCBI Taxonomy" id="120213"/>
    <lineage>
        <taxon>Bacteria</taxon>
        <taxon>Bacillati</taxon>
        <taxon>Actinomycetota</taxon>
        <taxon>Actinomycetes</taxon>
        <taxon>Micrococcales</taxon>
        <taxon>Microbacteriaceae</taxon>
        <taxon>Subtercola</taxon>
    </lineage>
</organism>
<proteinExistence type="predicted"/>
<feature type="signal peptide" evidence="1">
    <location>
        <begin position="1"/>
        <end position="26"/>
    </location>
</feature>
<keyword evidence="1" id="KW-0732">Signal</keyword>
<evidence type="ECO:0000313" key="3">
    <source>
        <dbReference type="Proteomes" id="UP000256541"/>
    </source>
</evidence>
<name>A0A3E0W367_9MICO</name>
<evidence type="ECO:0000256" key="1">
    <source>
        <dbReference type="SAM" id="SignalP"/>
    </source>
</evidence>
<dbReference type="RefSeq" id="WP_116411038.1">
    <property type="nucleotide sequence ID" value="NZ_NBXB01000020.1"/>
</dbReference>
<dbReference type="PANTHER" id="PTHR43649">
    <property type="entry name" value="ARABINOSE-BINDING PROTEIN-RELATED"/>
    <property type="match status" value="1"/>
</dbReference>
<evidence type="ECO:0000313" key="2">
    <source>
        <dbReference type="EMBL" id="RFA15537.1"/>
    </source>
</evidence>
<reference evidence="2 3" key="1">
    <citation type="submission" date="2017-04" db="EMBL/GenBank/DDBJ databases">
        <title>Comparative genome analysis of Subtercola boreus.</title>
        <authorList>
            <person name="Cho Y.-J."/>
            <person name="Cho A."/>
            <person name="Kim O.-S."/>
            <person name="Lee J.-I."/>
        </authorList>
    </citation>
    <scope>NUCLEOTIDE SEQUENCE [LARGE SCALE GENOMIC DNA]</scope>
    <source>
        <strain evidence="2 3">P27479</strain>
    </source>
</reference>
<dbReference type="PROSITE" id="PS51257">
    <property type="entry name" value="PROKAR_LIPOPROTEIN"/>
    <property type="match status" value="1"/>
</dbReference>
<dbReference type="OrthoDB" id="2531053at2"/>
<dbReference type="Pfam" id="PF01547">
    <property type="entry name" value="SBP_bac_1"/>
    <property type="match status" value="1"/>
</dbReference>
<dbReference type="SUPFAM" id="SSF53850">
    <property type="entry name" value="Periplasmic binding protein-like II"/>
    <property type="match status" value="1"/>
</dbReference>
<dbReference type="InterPro" id="IPR006059">
    <property type="entry name" value="SBP"/>
</dbReference>
<dbReference type="InterPro" id="IPR050490">
    <property type="entry name" value="Bact_solute-bd_prot1"/>
</dbReference>
<protein>
    <recommendedName>
        <fullName evidence="4">Sugar ABC transporter substrate-binding protein</fullName>
    </recommendedName>
</protein>
<dbReference type="Proteomes" id="UP000256541">
    <property type="component" value="Unassembled WGS sequence"/>
</dbReference>
<accession>A0A3E0W367</accession>
<dbReference type="EMBL" id="NBXB01000020">
    <property type="protein sequence ID" value="RFA15537.1"/>
    <property type="molecule type" value="Genomic_DNA"/>
</dbReference>
<dbReference type="AlphaFoldDB" id="A0A3E0W367"/>
<dbReference type="PANTHER" id="PTHR43649:SF12">
    <property type="entry name" value="DIACETYLCHITOBIOSE BINDING PROTEIN DASA"/>
    <property type="match status" value="1"/>
</dbReference>
<gene>
    <name evidence="2" type="ORF">B7R22_06845</name>
</gene>
<feature type="chain" id="PRO_5039278818" description="Sugar ABC transporter substrate-binding protein" evidence="1">
    <location>
        <begin position="27"/>
        <end position="441"/>
    </location>
</feature>
<sequence length="441" mass="46199">MVTKKGAVARIAATALVVGLTGATLSACSSPSGGSDNSADPTSGSLSIGMNQGLIPQFQTYVDDYNKTNPGVKITLSPVPDNQSDYIQQLVTQGLSNTVPDIVFNYDTLNTTLQSNGLLYDLKPWLDAGKDGLSGSSYVPAFLNQYNSDDGSQITGIPVSADSTMLFYNKSLFAKAGITDLPTSSWTMDDLYRVSKEITAASGGSYWGIRTPMGAGDAIFVDYPALKAGGSSIYNPDTKKFEFADAKGIAVWKTLLAPYTEKWGSPYPDAAQDVNYFSGGQAAMSLDTRPAIAKDRTTLTDDWDVANLPTLDGNPTVGGGSYALSISAKSNNKELAWAFMAWFYSADGGMAAAAPNGVIPATTEGLTNGTWLKDTNPIPANLIPATQYAVTNAALPPAIPQAAATQLAPTLKQAAQEVVLGGKSVEEAYGAAQDTLNALLQ</sequence>
<dbReference type="Gene3D" id="3.40.190.10">
    <property type="entry name" value="Periplasmic binding protein-like II"/>
    <property type="match status" value="1"/>
</dbReference>